<dbReference type="EMBL" id="JABUQZ010000003">
    <property type="protein sequence ID" value="NUC74981.1"/>
    <property type="molecule type" value="Genomic_DNA"/>
</dbReference>
<organism evidence="2 3">
    <name type="scientific">Haloterrigena gelatinilytica</name>
    <dbReference type="NCBI Taxonomy" id="2741724"/>
    <lineage>
        <taxon>Archaea</taxon>
        <taxon>Methanobacteriati</taxon>
        <taxon>Methanobacteriota</taxon>
        <taxon>Stenosarchaea group</taxon>
        <taxon>Halobacteria</taxon>
        <taxon>Halobacteriales</taxon>
        <taxon>Natrialbaceae</taxon>
        <taxon>Haloterrigena</taxon>
    </lineage>
</organism>
<keyword evidence="3" id="KW-1185">Reference proteome</keyword>
<gene>
    <name evidence="2" type="ORF">HTZ84_22210</name>
</gene>
<comment type="caution">
    <text evidence="2">The sequence shown here is derived from an EMBL/GenBank/DDBJ whole genome shotgun (WGS) entry which is preliminary data.</text>
</comment>
<dbReference type="Pfam" id="PF24351">
    <property type="entry name" value="DUF7511"/>
    <property type="match status" value="1"/>
</dbReference>
<dbReference type="RefSeq" id="WP_174682819.1">
    <property type="nucleotide sequence ID" value="NZ_JABUQZ010000003.1"/>
</dbReference>
<feature type="domain" description="DUF7511" evidence="1">
    <location>
        <begin position="27"/>
        <end position="72"/>
    </location>
</feature>
<evidence type="ECO:0000313" key="2">
    <source>
        <dbReference type="EMBL" id="NUC74981.1"/>
    </source>
</evidence>
<proteinExistence type="predicted"/>
<accession>A0ABX2LGZ0</accession>
<evidence type="ECO:0000313" key="3">
    <source>
        <dbReference type="Proteomes" id="UP001016761"/>
    </source>
</evidence>
<sequence>MSTNTDDPFDYEHDIRSPYATRPDDVLEAHHIEHETAPDELAIFPASAGDEVTHQWMVATGAESFRDLENWR</sequence>
<evidence type="ECO:0000259" key="1">
    <source>
        <dbReference type="Pfam" id="PF24351"/>
    </source>
</evidence>
<dbReference type="Proteomes" id="UP001016761">
    <property type="component" value="Unassembled WGS sequence"/>
</dbReference>
<protein>
    <recommendedName>
        <fullName evidence="1">DUF7511 domain-containing protein</fullName>
    </recommendedName>
</protein>
<name>A0ABX2LGZ0_9EURY</name>
<reference evidence="2 3" key="1">
    <citation type="submission" date="2020-06" db="EMBL/GenBank/DDBJ databases">
        <title>Haloterrigena sp. nov., an extremely halophilic archaeon isolated from a saline sediment.</title>
        <authorList>
            <person name="Liu B.-B."/>
        </authorList>
    </citation>
    <scope>NUCLEOTIDE SEQUENCE [LARGE SCALE GENOMIC DNA]</scope>
    <source>
        <strain evidence="2 3">SYSU A558-1</strain>
    </source>
</reference>
<dbReference type="InterPro" id="IPR055933">
    <property type="entry name" value="DUF7511"/>
</dbReference>